<feature type="repeat" description="RCC1" evidence="2">
    <location>
        <begin position="82"/>
        <end position="148"/>
    </location>
</feature>
<feature type="domain" description="F-box" evidence="3">
    <location>
        <begin position="3"/>
        <end position="51"/>
    </location>
</feature>
<dbReference type="InterPro" id="IPR036047">
    <property type="entry name" value="F-box-like_dom_sf"/>
</dbReference>
<dbReference type="InterPro" id="IPR009091">
    <property type="entry name" value="RCC1/BLIP-II"/>
</dbReference>
<dbReference type="InterPro" id="IPR051210">
    <property type="entry name" value="Ub_ligase/GEF_domain"/>
</dbReference>
<dbReference type="AlphaFoldDB" id="A0A9P9D725"/>
<keyword evidence="5" id="KW-1185">Reference proteome</keyword>
<name>A0A9P9D725_9PLEO</name>
<dbReference type="OrthoDB" id="61110at2759"/>
<dbReference type="Gene3D" id="2.130.10.30">
    <property type="entry name" value="Regulator of chromosome condensation 1/beta-lactamase-inhibitor protein II"/>
    <property type="match status" value="2"/>
</dbReference>
<dbReference type="Pfam" id="PF00415">
    <property type="entry name" value="RCC1"/>
    <property type="match status" value="1"/>
</dbReference>
<evidence type="ECO:0000259" key="3">
    <source>
        <dbReference type="PROSITE" id="PS50181"/>
    </source>
</evidence>
<dbReference type="InterPro" id="IPR000408">
    <property type="entry name" value="Reg_chr_condens"/>
</dbReference>
<dbReference type="InterPro" id="IPR001810">
    <property type="entry name" value="F-box_dom"/>
</dbReference>
<sequence>MAITSITDLPLDILLLIFPHLDAKSFLAFCATCKAFHQDSIRLDPAYWSQATRKTFRVPNQPVVQHDGARWAKLFRRLLTHSRVFTWGSNSNGRLGHASDTPALRRPRVLLRSAQSCAIPTEMTNTHELGVIADMQCGGWSTTLLTSKGTLYIAGVLDGMHQYLSHYGGGGQGPRSLRYPVGYPYSTELAAYEEPTIAIRQFSSGRAHVLGLSDSGRIWSWYAVDKPALNVKFLHANLTEASAGQSSSPDRPLFGRVKQVVAGWSCSSAYIYGHGIVVWNPVKRAPTEEDETDTMLVMESTEVPNTSYQRTRGETRESEEERRLGEEVGAVLNYILLEHFIVFVTDIGKVFSAKIEQDNRIDEILELRALRNESNTPIDVQGSFRSFAIFKNGEVFTIPQEYLNTCWSTRDANPEQENIEGLEKVPALQHNDVISVAFGDYHFLALHSTGKITSYGTENQMCGALGLGHSGGSGRLRGVIYGDVHGNAVLDPRTRTTGRQLWFEAAKHEWGKHLTDGGSNAEEASARLELFKMDRDVQLQVSEWVEQESRHWDELVLKDSEDSLGPNFALSVSAAGWHSAAIVLVNEKLEVESKYNWKEQPFPRLRFRDGQEMPGNVDFHEWRNGPPDV</sequence>
<dbReference type="PANTHER" id="PTHR22870">
    <property type="entry name" value="REGULATOR OF CHROMOSOME CONDENSATION"/>
    <property type="match status" value="1"/>
</dbReference>
<gene>
    <name evidence="4" type="ORF">B0J11DRAFT_541309</name>
</gene>
<evidence type="ECO:0000313" key="5">
    <source>
        <dbReference type="Proteomes" id="UP000700596"/>
    </source>
</evidence>
<protein>
    <recommendedName>
        <fullName evidence="3">F-box domain-containing protein</fullName>
    </recommendedName>
</protein>
<proteinExistence type="predicted"/>
<dbReference type="SUPFAM" id="SSF50985">
    <property type="entry name" value="RCC1/BLIP-II"/>
    <property type="match status" value="2"/>
</dbReference>
<accession>A0A9P9D725</accession>
<dbReference type="Pfam" id="PF12937">
    <property type="entry name" value="F-box-like"/>
    <property type="match status" value="1"/>
</dbReference>
<dbReference type="PROSITE" id="PS50181">
    <property type="entry name" value="FBOX"/>
    <property type="match status" value="1"/>
</dbReference>
<comment type="caution">
    <text evidence="4">The sequence shown here is derived from an EMBL/GenBank/DDBJ whole genome shotgun (WGS) entry which is preliminary data.</text>
</comment>
<dbReference type="PANTHER" id="PTHR22870:SF408">
    <property type="entry name" value="OS09G0560450 PROTEIN"/>
    <property type="match status" value="1"/>
</dbReference>
<organism evidence="4 5">
    <name type="scientific">Dendryphion nanum</name>
    <dbReference type="NCBI Taxonomy" id="256645"/>
    <lineage>
        <taxon>Eukaryota</taxon>
        <taxon>Fungi</taxon>
        <taxon>Dikarya</taxon>
        <taxon>Ascomycota</taxon>
        <taxon>Pezizomycotina</taxon>
        <taxon>Dothideomycetes</taxon>
        <taxon>Pleosporomycetidae</taxon>
        <taxon>Pleosporales</taxon>
        <taxon>Torulaceae</taxon>
        <taxon>Dendryphion</taxon>
    </lineage>
</organism>
<reference evidence="4" key="1">
    <citation type="journal article" date="2021" name="Nat. Commun.">
        <title>Genetic determinants of endophytism in the Arabidopsis root mycobiome.</title>
        <authorList>
            <person name="Mesny F."/>
            <person name="Miyauchi S."/>
            <person name="Thiergart T."/>
            <person name="Pickel B."/>
            <person name="Atanasova L."/>
            <person name="Karlsson M."/>
            <person name="Huettel B."/>
            <person name="Barry K.W."/>
            <person name="Haridas S."/>
            <person name="Chen C."/>
            <person name="Bauer D."/>
            <person name="Andreopoulos W."/>
            <person name="Pangilinan J."/>
            <person name="LaButti K."/>
            <person name="Riley R."/>
            <person name="Lipzen A."/>
            <person name="Clum A."/>
            <person name="Drula E."/>
            <person name="Henrissat B."/>
            <person name="Kohler A."/>
            <person name="Grigoriev I.V."/>
            <person name="Martin F.M."/>
            <person name="Hacquard S."/>
        </authorList>
    </citation>
    <scope>NUCLEOTIDE SEQUENCE</scope>
    <source>
        <strain evidence="4">MPI-CAGE-CH-0243</strain>
    </source>
</reference>
<keyword evidence="1" id="KW-0677">Repeat</keyword>
<evidence type="ECO:0000256" key="1">
    <source>
        <dbReference type="ARBA" id="ARBA00022737"/>
    </source>
</evidence>
<dbReference type="Proteomes" id="UP000700596">
    <property type="component" value="Unassembled WGS sequence"/>
</dbReference>
<dbReference type="PROSITE" id="PS50012">
    <property type="entry name" value="RCC1_3"/>
    <property type="match status" value="1"/>
</dbReference>
<dbReference type="EMBL" id="JAGMWT010000018">
    <property type="protein sequence ID" value="KAH7113784.1"/>
    <property type="molecule type" value="Genomic_DNA"/>
</dbReference>
<dbReference type="Gene3D" id="1.20.1280.50">
    <property type="match status" value="1"/>
</dbReference>
<dbReference type="SUPFAM" id="SSF81383">
    <property type="entry name" value="F-box domain"/>
    <property type="match status" value="1"/>
</dbReference>
<evidence type="ECO:0000313" key="4">
    <source>
        <dbReference type="EMBL" id="KAH7113784.1"/>
    </source>
</evidence>
<evidence type="ECO:0000256" key="2">
    <source>
        <dbReference type="PROSITE-ProRule" id="PRU00235"/>
    </source>
</evidence>